<sequence length="624" mass="71570">MHACAPHPRPNYARRAAVYKQAPRLKRLLTVTSDMGSLETQTPIESAQKEERKLEMERRTGKKDIHSRVFVNRSLTLENIKCYGFDMDYTLAVYKSPEYESMGFELLRDILVSIGYPHELLSYTYDPSFPTRGLVYDTKYGNLLKIDSNGNILVCTHGFEYLRGPQIQGYYPNKFIQRDDTERFYILNTLFNLSETYLYACLVDFFAKSTRYKNCEKGFKHGDMFMSHRSMFQDVRDAMDHLHDTGTLKERTLKNLDKYVIKDPRLPVLLSRIKEVAKVFLATNSDFNYTEGIMKYLLDSPNSPKNSKKTWQSYFDLVVVDTKKPLFFAGGTVLRQVDTDTGKLRIGTYTGGLQHGTVYSGGSSDIVCDLLDVRGKDILYVGDHIFGDILKSKKRQGWKTFLVVPELVKELHVWADKNSMFEELRSLDIFLEGLYQHLDSESRECPDISAIQNRIKMVTYGMDLCYGKMGSLFRCGSTKTLFASQLLRYADIYSYSCLNLLNYPFSYLFRAPLVLLPHEAAVDPTIDKSTSELSTIPIIKPTPIKSVFVHGVAYMFMDIYQIIVHPASKKRKPPDDADDDISCLIDISSPIPHIPPFPSNPCEQASTRRKWFRCFAFCVAHTYG</sequence>
<dbReference type="NCBIfam" id="TIGR02244">
    <property type="entry name" value="HAD-IG-Ncltidse"/>
    <property type="match status" value="1"/>
</dbReference>
<evidence type="ECO:0000256" key="2">
    <source>
        <dbReference type="ARBA" id="ARBA00022723"/>
    </source>
</evidence>
<evidence type="ECO:0000313" key="7">
    <source>
        <dbReference type="Proteomes" id="UP000324632"/>
    </source>
</evidence>
<dbReference type="GO" id="GO:0008253">
    <property type="term" value="F:5'-nucleotidase activity"/>
    <property type="evidence" value="ECO:0007669"/>
    <property type="project" value="TreeGrafter"/>
</dbReference>
<dbReference type="PANTHER" id="PTHR12103:SF18">
    <property type="entry name" value="5'-NUCLEOTIDASE DOMAIN-CONTAINING PROTEIN 4"/>
    <property type="match status" value="1"/>
</dbReference>
<dbReference type="GO" id="GO:0046872">
    <property type="term" value="F:metal ion binding"/>
    <property type="evidence" value="ECO:0007669"/>
    <property type="project" value="UniProtKB-KW"/>
</dbReference>
<keyword evidence="4" id="KW-0460">Magnesium</keyword>
<dbReference type="FunFam" id="3.40.50.1000:FF:000021">
    <property type="entry name" value="NT5C2 isoform 1"/>
    <property type="match status" value="1"/>
</dbReference>
<dbReference type="InterPro" id="IPR036412">
    <property type="entry name" value="HAD-like_sf"/>
</dbReference>
<dbReference type="AlphaFoldDB" id="A0A5A9N1A5"/>
<reference evidence="6 7" key="1">
    <citation type="journal article" date="2019" name="Mol. Ecol. Resour.">
        <title>Chromosome-level genome assembly of Triplophysa tibetana, a fish adapted to the harsh high-altitude environment of the Tibetan Plateau.</title>
        <authorList>
            <person name="Yang X."/>
            <person name="Liu H."/>
            <person name="Ma Z."/>
            <person name="Zou Y."/>
            <person name="Zou M."/>
            <person name="Mao Y."/>
            <person name="Li X."/>
            <person name="Wang H."/>
            <person name="Chen T."/>
            <person name="Wang W."/>
            <person name="Yang R."/>
        </authorList>
    </citation>
    <scope>NUCLEOTIDE SEQUENCE [LARGE SCALE GENOMIC DNA]</scope>
    <source>
        <strain evidence="6">TTIB1903HZAU</strain>
        <tissue evidence="6">Muscle</tissue>
    </source>
</reference>
<keyword evidence="3" id="KW-0378">Hydrolase</keyword>
<dbReference type="EMBL" id="SOYY01000023">
    <property type="protein sequence ID" value="KAA0703824.1"/>
    <property type="molecule type" value="Genomic_DNA"/>
</dbReference>
<evidence type="ECO:0000256" key="3">
    <source>
        <dbReference type="ARBA" id="ARBA00022801"/>
    </source>
</evidence>
<evidence type="ECO:0000256" key="4">
    <source>
        <dbReference type="ARBA" id="ARBA00022842"/>
    </source>
</evidence>
<feature type="region of interest" description="Disordered" evidence="5">
    <location>
        <begin position="39"/>
        <end position="60"/>
    </location>
</feature>
<organism evidence="6 7">
    <name type="scientific">Triplophysa tibetana</name>
    <dbReference type="NCBI Taxonomy" id="1572043"/>
    <lineage>
        <taxon>Eukaryota</taxon>
        <taxon>Metazoa</taxon>
        <taxon>Chordata</taxon>
        <taxon>Craniata</taxon>
        <taxon>Vertebrata</taxon>
        <taxon>Euteleostomi</taxon>
        <taxon>Actinopterygii</taxon>
        <taxon>Neopterygii</taxon>
        <taxon>Teleostei</taxon>
        <taxon>Ostariophysi</taxon>
        <taxon>Cypriniformes</taxon>
        <taxon>Nemacheilidae</taxon>
        <taxon>Triplophysa</taxon>
    </lineage>
</organism>
<dbReference type="Proteomes" id="UP000324632">
    <property type="component" value="Chromosome 23"/>
</dbReference>
<accession>A0A5A9N1A5</accession>
<protein>
    <submittedName>
        <fullName evidence="6">Cytosolic purine 5'-nucleotidase</fullName>
    </submittedName>
</protein>
<dbReference type="SUPFAM" id="SSF56784">
    <property type="entry name" value="HAD-like"/>
    <property type="match status" value="1"/>
</dbReference>
<comment type="caution">
    <text evidence="6">The sequence shown here is derived from an EMBL/GenBank/DDBJ whole genome shotgun (WGS) entry which is preliminary data.</text>
</comment>
<dbReference type="Pfam" id="PF05761">
    <property type="entry name" value="5_nucleotid"/>
    <property type="match status" value="1"/>
</dbReference>
<keyword evidence="2" id="KW-0479">Metal-binding</keyword>
<dbReference type="Gene3D" id="3.40.50.1000">
    <property type="entry name" value="HAD superfamily/HAD-like"/>
    <property type="match status" value="2"/>
</dbReference>
<evidence type="ECO:0000256" key="1">
    <source>
        <dbReference type="ARBA" id="ARBA00009589"/>
    </source>
</evidence>
<name>A0A5A9N1A5_9TELE</name>
<keyword evidence="7" id="KW-1185">Reference proteome</keyword>
<comment type="similarity">
    <text evidence="1">Belongs to the 5'(3')-deoxyribonucleotidase family.</text>
</comment>
<dbReference type="PANTHER" id="PTHR12103">
    <property type="entry name" value="5'-NUCLEOTIDASE DOMAIN-CONTAINING"/>
    <property type="match status" value="1"/>
</dbReference>
<dbReference type="GO" id="GO:0046037">
    <property type="term" value="P:GMP metabolic process"/>
    <property type="evidence" value="ECO:0007669"/>
    <property type="project" value="UniProtKB-ARBA"/>
</dbReference>
<feature type="compositionally biased region" description="Basic and acidic residues" evidence="5">
    <location>
        <begin position="47"/>
        <end position="60"/>
    </location>
</feature>
<gene>
    <name evidence="6" type="ORF">E1301_Tti000532</name>
</gene>
<dbReference type="CDD" id="cd07522">
    <property type="entry name" value="HAD_cN-II"/>
    <property type="match status" value="1"/>
</dbReference>
<dbReference type="InterPro" id="IPR008380">
    <property type="entry name" value="HAD-SF_hydro_IG_5-nucl"/>
</dbReference>
<dbReference type="InterPro" id="IPR023214">
    <property type="entry name" value="HAD_sf"/>
</dbReference>
<evidence type="ECO:0000313" key="6">
    <source>
        <dbReference type="EMBL" id="KAA0703824.1"/>
    </source>
</evidence>
<evidence type="ECO:0000256" key="5">
    <source>
        <dbReference type="SAM" id="MobiDB-lite"/>
    </source>
</evidence>
<proteinExistence type="inferred from homology"/>